<organism evidence="1 2">
    <name type="scientific">Rhodofomes roseus</name>
    <dbReference type="NCBI Taxonomy" id="34475"/>
    <lineage>
        <taxon>Eukaryota</taxon>
        <taxon>Fungi</taxon>
        <taxon>Dikarya</taxon>
        <taxon>Basidiomycota</taxon>
        <taxon>Agaricomycotina</taxon>
        <taxon>Agaricomycetes</taxon>
        <taxon>Polyporales</taxon>
        <taxon>Rhodofomes</taxon>
    </lineage>
</organism>
<dbReference type="RefSeq" id="XP_047781457.1">
    <property type="nucleotide sequence ID" value="XM_047927147.1"/>
</dbReference>
<evidence type="ECO:0000313" key="2">
    <source>
        <dbReference type="Proteomes" id="UP000814176"/>
    </source>
</evidence>
<gene>
    <name evidence="1" type="ORF">C8Q71DRAFT_855115</name>
</gene>
<protein>
    <submittedName>
        <fullName evidence="1">Uncharacterized protein</fullName>
    </submittedName>
</protein>
<proteinExistence type="predicted"/>
<sequence length="141" mass="16201">MAPRYLAAAVSFPEIPVQKPRLSPRKHLERRLIRAWKQFSRATRKTQRASILPEYFVLLTARRRSVRFNRASGPHAHRTPRLRIPRAHRMPTRSTRPGAALVPRYNPLDHASLHPRYPYTAHTTPTIIVALLDAVSDSDSD</sequence>
<accession>A0ABQ8KN10</accession>
<dbReference type="EMBL" id="JADCUA010000005">
    <property type="protein sequence ID" value="KAH9839807.1"/>
    <property type="molecule type" value="Genomic_DNA"/>
</dbReference>
<dbReference type="Proteomes" id="UP000814176">
    <property type="component" value="Unassembled WGS sequence"/>
</dbReference>
<keyword evidence="2" id="KW-1185">Reference proteome</keyword>
<reference evidence="1 2" key="1">
    <citation type="journal article" date="2021" name="Environ. Microbiol.">
        <title>Gene family expansions and transcriptome signatures uncover fungal adaptations to wood decay.</title>
        <authorList>
            <person name="Hage H."/>
            <person name="Miyauchi S."/>
            <person name="Viragh M."/>
            <person name="Drula E."/>
            <person name="Min B."/>
            <person name="Chaduli D."/>
            <person name="Navarro D."/>
            <person name="Favel A."/>
            <person name="Norest M."/>
            <person name="Lesage-Meessen L."/>
            <person name="Balint B."/>
            <person name="Merenyi Z."/>
            <person name="de Eugenio L."/>
            <person name="Morin E."/>
            <person name="Martinez A.T."/>
            <person name="Baldrian P."/>
            <person name="Stursova M."/>
            <person name="Martinez M.J."/>
            <person name="Novotny C."/>
            <person name="Magnuson J.K."/>
            <person name="Spatafora J.W."/>
            <person name="Maurice S."/>
            <person name="Pangilinan J."/>
            <person name="Andreopoulos W."/>
            <person name="LaButti K."/>
            <person name="Hundley H."/>
            <person name="Na H."/>
            <person name="Kuo A."/>
            <person name="Barry K."/>
            <person name="Lipzen A."/>
            <person name="Henrissat B."/>
            <person name="Riley R."/>
            <person name="Ahrendt S."/>
            <person name="Nagy L.G."/>
            <person name="Grigoriev I.V."/>
            <person name="Martin F."/>
            <person name="Rosso M.N."/>
        </authorList>
    </citation>
    <scope>NUCLEOTIDE SEQUENCE [LARGE SCALE GENOMIC DNA]</scope>
    <source>
        <strain evidence="1 2">CIRM-BRFM 1785</strain>
    </source>
</reference>
<name>A0ABQ8KN10_9APHY</name>
<evidence type="ECO:0000313" key="1">
    <source>
        <dbReference type="EMBL" id="KAH9839807.1"/>
    </source>
</evidence>
<dbReference type="GeneID" id="72007879"/>
<comment type="caution">
    <text evidence="1">The sequence shown here is derived from an EMBL/GenBank/DDBJ whole genome shotgun (WGS) entry which is preliminary data.</text>
</comment>